<evidence type="ECO:0000256" key="1">
    <source>
        <dbReference type="SAM" id="MobiDB-lite"/>
    </source>
</evidence>
<feature type="signal peptide" evidence="2">
    <location>
        <begin position="1"/>
        <end position="23"/>
    </location>
</feature>
<name>A0A1I0X0F9_SELRU</name>
<dbReference type="EMBL" id="FOJX01000004">
    <property type="protein sequence ID" value="SFA93836.1"/>
    <property type="molecule type" value="Genomic_DNA"/>
</dbReference>
<feature type="chain" id="PRO_5010202147" evidence="2">
    <location>
        <begin position="24"/>
        <end position="186"/>
    </location>
</feature>
<dbReference type="AlphaFoldDB" id="A0A1I0X0F9"/>
<accession>A0A1I0X0F9</accession>
<feature type="region of interest" description="Disordered" evidence="1">
    <location>
        <begin position="121"/>
        <end position="186"/>
    </location>
</feature>
<feature type="compositionally biased region" description="Low complexity" evidence="1">
    <location>
        <begin position="136"/>
        <end position="186"/>
    </location>
</feature>
<gene>
    <name evidence="3" type="ORF">SAMN05216587_10416</name>
</gene>
<dbReference type="Proteomes" id="UP000183843">
    <property type="component" value="Unassembled WGS sequence"/>
</dbReference>
<evidence type="ECO:0000256" key="2">
    <source>
        <dbReference type="SAM" id="SignalP"/>
    </source>
</evidence>
<sequence length="186" mass="19325">MLSSKTSKVLAVFMAVSTTVAFASWMAQDVDIPAEQETGPQTLLDDEGREYTLTQNADGTETATYEDGRSVTVKREENGSLRYISGAEGLIAGLAAGYYMFHGLSGGTGGRYSVVQGRYIPNGPVQPLKEKDDYRSSGGSSSSSSSRRISVNKGSSSSKSSSSAKSSSHSSSKSGFGSAGARSSAS</sequence>
<organism evidence="3 4">
    <name type="scientific">Selenomonas ruminantium</name>
    <dbReference type="NCBI Taxonomy" id="971"/>
    <lineage>
        <taxon>Bacteria</taxon>
        <taxon>Bacillati</taxon>
        <taxon>Bacillota</taxon>
        <taxon>Negativicutes</taxon>
        <taxon>Selenomonadales</taxon>
        <taxon>Selenomonadaceae</taxon>
        <taxon>Selenomonas</taxon>
    </lineage>
</organism>
<protein>
    <submittedName>
        <fullName evidence="3">Uncharacterized protein</fullName>
    </submittedName>
</protein>
<reference evidence="3 4" key="1">
    <citation type="submission" date="2016-10" db="EMBL/GenBank/DDBJ databases">
        <authorList>
            <person name="de Groot N.N."/>
        </authorList>
    </citation>
    <scope>NUCLEOTIDE SEQUENCE [LARGE SCALE GENOMIC DNA]</scope>
    <source>
        <strain evidence="3 4">L14</strain>
    </source>
</reference>
<evidence type="ECO:0000313" key="4">
    <source>
        <dbReference type="Proteomes" id="UP000183843"/>
    </source>
</evidence>
<proteinExistence type="predicted"/>
<dbReference type="RefSeq" id="WP_074814542.1">
    <property type="nucleotide sequence ID" value="NZ_FOJX01000004.1"/>
</dbReference>
<evidence type="ECO:0000313" key="3">
    <source>
        <dbReference type="EMBL" id="SFA93836.1"/>
    </source>
</evidence>
<keyword evidence="2" id="KW-0732">Signal</keyword>